<evidence type="ECO:0000256" key="1">
    <source>
        <dbReference type="SAM" id="MobiDB-lite"/>
    </source>
</evidence>
<organism evidence="2 3">
    <name type="scientific">Oryza sativa subsp. japonica</name>
    <name type="common">Rice</name>
    <dbReference type="NCBI Taxonomy" id="39947"/>
    <lineage>
        <taxon>Eukaryota</taxon>
        <taxon>Viridiplantae</taxon>
        <taxon>Streptophyta</taxon>
        <taxon>Embryophyta</taxon>
        <taxon>Tracheophyta</taxon>
        <taxon>Spermatophyta</taxon>
        <taxon>Magnoliopsida</taxon>
        <taxon>Liliopsida</taxon>
        <taxon>Poales</taxon>
        <taxon>Poaceae</taxon>
        <taxon>BOP clade</taxon>
        <taxon>Oryzoideae</taxon>
        <taxon>Oryzeae</taxon>
        <taxon>Oryzinae</taxon>
        <taxon>Oryza</taxon>
        <taxon>Oryza sativa</taxon>
    </lineage>
</organism>
<dbReference type="Proteomes" id="UP000000763">
    <property type="component" value="Chromosome 6"/>
</dbReference>
<accession>Q5Z7E8</accession>
<evidence type="ECO:0000313" key="3">
    <source>
        <dbReference type="Proteomes" id="UP000000763"/>
    </source>
</evidence>
<reference evidence="3" key="1">
    <citation type="journal article" date="2005" name="Nature">
        <title>The map-based sequence of the rice genome.</title>
        <authorList>
            <consortium name="International rice genome sequencing project (IRGSP)"/>
            <person name="Matsumoto T."/>
            <person name="Wu J."/>
            <person name="Kanamori H."/>
            <person name="Katayose Y."/>
            <person name="Fujisawa M."/>
            <person name="Namiki N."/>
            <person name="Mizuno H."/>
            <person name="Yamamoto K."/>
            <person name="Antonio B.A."/>
            <person name="Baba T."/>
            <person name="Sakata K."/>
            <person name="Nagamura Y."/>
            <person name="Aoki H."/>
            <person name="Arikawa K."/>
            <person name="Arita K."/>
            <person name="Bito T."/>
            <person name="Chiden Y."/>
            <person name="Fujitsuka N."/>
            <person name="Fukunaka R."/>
            <person name="Hamada M."/>
            <person name="Harada C."/>
            <person name="Hayashi A."/>
            <person name="Hijishita S."/>
            <person name="Honda M."/>
            <person name="Hosokawa S."/>
            <person name="Ichikawa Y."/>
            <person name="Idonuma A."/>
            <person name="Iijima M."/>
            <person name="Ikeda M."/>
            <person name="Ikeno M."/>
            <person name="Ito K."/>
            <person name="Ito S."/>
            <person name="Ito T."/>
            <person name="Ito Y."/>
            <person name="Ito Y."/>
            <person name="Iwabuchi A."/>
            <person name="Kamiya K."/>
            <person name="Karasawa W."/>
            <person name="Kurita K."/>
            <person name="Katagiri S."/>
            <person name="Kikuta A."/>
            <person name="Kobayashi H."/>
            <person name="Kobayashi N."/>
            <person name="Machita K."/>
            <person name="Maehara T."/>
            <person name="Masukawa M."/>
            <person name="Mizubayashi T."/>
            <person name="Mukai Y."/>
            <person name="Nagasaki H."/>
            <person name="Nagata Y."/>
            <person name="Naito S."/>
            <person name="Nakashima M."/>
            <person name="Nakama Y."/>
            <person name="Nakamichi Y."/>
            <person name="Nakamura M."/>
            <person name="Meguro A."/>
            <person name="Negishi M."/>
            <person name="Ohta I."/>
            <person name="Ohta T."/>
            <person name="Okamoto M."/>
            <person name="Ono N."/>
            <person name="Saji S."/>
            <person name="Sakaguchi M."/>
            <person name="Sakai K."/>
            <person name="Shibata M."/>
            <person name="Shimokawa T."/>
            <person name="Song J."/>
            <person name="Takazaki Y."/>
            <person name="Terasawa K."/>
            <person name="Tsugane M."/>
            <person name="Tsuji K."/>
            <person name="Ueda S."/>
            <person name="Waki K."/>
            <person name="Yamagata H."/>
            <person name="Yamamoto M."/>
            <person name="Yamamoto S."/>
            <person name="Yamane H."/>
            <person name="Yoshiki S."/>
            <person name="Yoshihara R."/>
            <person name="Yukawa K."/>
            <person name="Zhong H."/>
            <person name="Yano M."/>
            <person name="Yuan Q."/>
            <person name="Ouyang S."/>
            <person name="Liu J."/>
            <person name="Jones K.M."/>
            <person name="Gansberger K."/>
            <person name="Moffat K."/>
            <person name="Hill J."/>
            <person name="Bera J."/>
            <person name="Fadrosh D."/>
            <person name="Jin S."/>
            <person name="Johri S."/>
            <person name="Kim M."/>
            <person name="Overton L."/>
            <person name="Reardon M."/>
            <person name="Tsitrin T."/>
            <person name="Vuong H."/>
            <person name="Weaver B."/>
            <person name="Ciecko A."/>
            <person name="Tallon L."/>
            <person name="Jackson J."/>
            <person name="Pai G."/>
            <person name="Aken S.V."/>
            <person name="Utterback T."/>
            <person name="Reidmuller S."/>
            <person name="Feldblyum T."/>
            <person name="Hsiao J."/>
            <person name="Zismann V."/>
            <person name="Iobst S."/>
            <person name="de Vazeille A.R."/>
            <person name="Buell C.R."/>
            <person name="Ying K."/>
            <person name="Li Y."/>
            <person name="Lu T."/>
            <person name="Huang Y."/>
            <person name="Zhao Q."/>
            <person name="Feng Q."/>
            <person name="Zhang L."/>
            <person name="Zhu J."/>
            <person name="Weng Q."/>
            <person name="Mu J."/>
            <person name="Lu Y."/>
            <person name="Fan D."/>
            <person name="Liu Y."/>
            <person name="Guan J."/>
            <person name="Zhang Y."/>
            <person name="Yu S."/>
            <person name="Liu X."/>
            <person name="Zhang Y."/>
            <person name="Hong G."/>
            <person name="Han B."/>
            <person name="Choisne N."/>
            <person name="Demange N."/>
            <person name="Orjeda G."/>
            <person name="Samain S."/>
            <person name="Cattolico L."/>
            <person name="Pelletier E."/>
            <person name="Couloux A."/>
            <person name="Segurens B."/>
            <person name="Wincker P."/>
            <person name="D'Hont A."/>
            <person name="Scarpelli C."/>
            <person name="Weissenbach J."/>
            <person name="Salanoubat M."/>
            <person name="Quetier F."/>
            <person name="Yu Y."/>
            <person name="Kim H.R."/>
            <person name="Rambo T."/>
            <person name="Currie J."/>
            <person name="Collura K."/>
            <person name="Luo M."/>
            <person name="Yang T."/>
            <person name="Ammiraju J.S.S."/>
            <person name="Engler F."/>
            <person name="Soderlund C."/>
            <person name="Wing R.A."/>
            <person name="Palmer L.E."/>
            <person name="de la Bastide M."/>
            <person name="Spiegel L."/>
            <person name="Nascimento L."/>
            <person name="Zutavern T."/>
            <person name="O'Shaughnessy A."/>
            <person name="Dike S."/>
            <person name="Dedhia N."/>
            <person name="Preston R."/>
            <person name="Balija V."/>
            <person name="McCombie W.R."/>
            <person name="Chow T."/>
            <person name="Chen H."/>
            <person name="Chung M."/>
            <person name="Chen C."/>
            <person name="Shaw J."/>
            <person name="Wu H."/>
            <person name="Hsiao K."/>
            <person name="Chao Y."/>
            <person name="Chu M."/>
            <person name="Cheng C."/>
            <person name="Hour A."/>
            <person name="Lee P."/>
            <person name="Lin S."/>
            <person name="Lin Y."/>
            <person name="Liou J."/>
            <person name="Liu S."/>
            <person name="Hsing Y."/>
            <person name="Raghuvanshi S."/>
            <person name="Mohanty A."/>
            <person name="Bharti A.K."/>
            <person name="Gaur A."/>
            <person name="Gupta V."/>
            <person name="Kumar D."/>
            <person name="Ravi V."/>
            <person name="Vij S."/>
            <person name="Kapur A."/>
            <person name="Khurana P."/>
            <person name="Khurana P."/>
            <person name="Khurana J.P."/>
            <person name="Tyagi A.K."/>
            <person name="Gaikwad K."/>
            <person name="Singh A."/>
            <person name="Dalal V."/>
            <person name="Srivastava S."/>
            <person name="Dixit A."/>
            <person name="Pal A.K."/>
            <person name="Ghazi I.A."/>
            <person name="Yadav M."/>
            <person name="Pandit A."/>
            <person name="Bhargava A."/>
            <person name="Sureshbabu K."/>
            <person name="Batra K."/>
            <person name="Sharma T.R."/>
            <person name="Mohapatra T."/>
            <person name="Singh N.K."/>
            <person name="Messing J."/>
            <person name="Nelson A.B."/>
            <person name="Fuks G."/>
            <person name="Kavchok S."/>
            <person name="Keizer G."/>
            <person name="Linton E."/>
            <person name="Llaca V."/>
            <person name="Song R."/>
            <person name="Tanyolac B."/>
            <person name="Young S."/>
            <person name="Ho-Il K."/>
            <person name="Hahn J.H."/>
            <person name="Sangsakoo G."/>
            <person name="Vanavichit A."/>
            <person name="de Mattos Luiz.A.T."/>
            <person name="Zimmer P.D."/>
            <person name="Malone G."/>
            <person name="Dellagostin O."/>
            <person name="de Oliveira A.C."/>
            <person name="Bevan M."/>
            <person name="Bancroft I."/>
            <person name="Minx P."/>
            <person name="Cordum H."/>
            <person name="Wilson R."/>
            <person name="Cheng Z."/>
            <person name="Jin W."/>
            <person name="Jiang J."/>
            <person name="Leong S.A."/>
            <person name="Iwama H."/>
            <person name="Gojobori T."/>
            <person name="Itoh T."/>
            <person name="Niimura Y."/>
            <person name="Fujii Y."/>
            <person name="Habara T."/>
            <person name="Sakai H."/>
            <person name="Sato Y."/>
            <person name="Wilson G."/>
            <person name="Kumar K."/>
            <person name="McCouch S."/>
            <person name="Juretic N."/>
            <person name="Hoen D."/>
            <person name="Wright S."/>
            <person name="Bruskiewich R."/>
            <person name="Bureau T."/>
            <person name="Miyao A."/>
            <person name="Hirochika H."/>
            <person name="Nishikawa T."/>
            <person name="Kadowaki K."/>
            <person name="Sugiura M."/>
            <person name="Burr B."/>
            <person name="Sasaki T."/>
        </authorList>
    </citation>
    <scope>NUCLEOTIDE SEQUENCE [LARGE SCALE GENOMIC DNA]</scope>
    <source>
        <strain evidence="3">cv. Nipponbare</strain>
    </source>
</reference>
<evidence type="ECO:0000313" key="2">
    <source>
        <dbReference type="EMBL" id="BAD54166.1"/>
    </source>
</evidence>
<dbReference type="EMBL" id="AP004740">
    <property type="protein sequence ID" value="BAD54166.1"/>
    <property type="molecule type" value="Genomic_DNA"/>
</dbReference>
<feature type="region of interest" description="Disordered" evidence="1">
    <location>
        <begin position="34"/>
        <end position="56"/>
    </location>
</feature>
<sequence>MEFIAEAGRAALGAFNDSASLPAYMLISGALLRRSEEEDDDDEDELTKKKIRRESC</sequence>
<name>Q5Z7E8_ORYSJ</name>
<gene>
    <name evidence="2" type="primary">OSJNBa0092H22.13</name>
</gene>
<reference evidence="3" key="2">
    <citation type="journal article" date="2008" name="Nucleic Acids Res.">
        <title>The rice annotation project database (RAP-DB): 2008 update.</title>
        <authorList>
            <consortium name="The rice annotation project (RAP)"/>
        </authorList>
    </citation>
    <scope>GENOME REANNOTATION</scope>
    <source>
        <strain evidence="3">cv. Nipponbare</strain>
    </source>
</reference>
<proteinExistence type="predicted"/>
<dbReference type="AlphaFoldDB" id="Q5Z7E8"/>
<protein>
    <submittedName>
        <fullName evidence="2">Uncharacterized protein</fullName>
    </submittedName>
</protein>